<organism evidence="2 3">
    <name type="scientific">Flemingia macrophylla</name>
    <dbReference type="NCBI Taxonomy" id="520843"/>
    <lineage>
        <taxon>Eukaryota</taxon>
        <taxon>Viridiplantae</taxon>
        <taxon>Streptophyta</taxon>
        <taxon>Embryophyta</taxon>
        <taxon>Tracheophyta</taxon>
        <taxon>Spermatophyta</taxon>
        <taxon>Magnoliopsida</taxon>
        <taxon>eudicotyledons</taxon>
        <taxon>Gunneridae</taxon>
        <taxon>Pentapetalae</taxon>
        <taxon>rosids</taxon>
        <taxon>fabids</taxon>
        <taxon>Fabales</taxon>
        <taxon>Fabaceae</taxon>
        <taxon>Papilionoideae</taxon>
        <taxon>50 kb inversion clade</taxon>
        <taxon>NPAAA clade</taxon>
        <taxon>indigoferoid/millettioid clade</taxon>
        <taxon>Phaseoleae</taxon>
        <taxon>Flemingia</taxon>
    </lineage>
</organism>
<gene>
    <name evidence="2" type="ORF">Fmac_003299</name>
</gene>
<evidence type="ECO:0000256" key="1">
    <source>
        <dbReference type="SAM" id="MobiDB-lite"/>
    </source>
</evidence>
<keyword evidence="3" id="KW-1185">Reference proteome</keyword>
<reference evidence="2 3" key="1">
    <citation type="submission" date="2024-08" db="EMBL/GenBank/DDBJ databases">
        <title>Insights into the chromosomal genome structure of Flemingia macrophylla.</title>
        <authorList>
            <person name="Ding Y."/>
            <person name="Zhao Y."/>
            <person name="Bi W."/>
            <person name="Wu M."/>
            <person name="Zhao G."/>
            <person name="Gong Y."/>
            <person name="Li W."/>
            <person name="Zhang P."/>
        </authorList>
    </citation>
    <scope>NUCLEOTIDE SEQUENCE [LARGE SCALE GENOMIC DNA]</scope>
    <source>
        <strain evidence="2">DYQJB</strain>
        <tissue evidence="2">Leaf</tissue>
    </source>
</reference>
<feature type="compositionally biased region" description="Acidic residues" evidence="1">
    <location>
        <begin position="90"/>
        <end position="107"/>
    </location>
</feature>
<accession>A0ABD1NMF9</accession>
<feature type="region of interest" description="Disordered" evidence="1">
    <location>
        <begin position="355"/>
        <end position="394"/>
    </location>
</feature>
<evidence type="ECO:0000313" key="2">
    <source>
        <dbReference type="EMBL" id="KAL2349299.1"/>
    </source>
</evidence>
<feature type="compositionally biased region" description="Basic residues" evidence="1">
    <location>
        <begin position="58"/>
        <end position="68"/>
    </location>
</feature>
<name>A0ABD1NMF9_9FABA</name>
<dbReference type="Proteomes" id="UP001603857">
    <property type="component" value="Unassembled WGS sequence"/>
</dbReference>
<evidence type="ECO:0000313" key="3">
    <source>
        <dbReference type="Proteomes" id="UP001603857"/>
    </source>
</evidence>
<dbReference type="EMBL" id="JBGMDY010000001">
    <property type="protein sequence ID" value="KAL2349299.1"/>
    <property type="molecule type" value="Genomic_DNA"/>
</dbReference>
<feature type="compositionally biased region" description="Polar residues" evidence="1">
    <location>
        <begin position="355"/>
        <end position="385"/>
    </location>
</feature>
<proteinExistence type="predicted"/>
<sequence length="457" mass="51037">MDVQLRPSARRLIWPPSPRPRTRTTTTRGRQRRGWGRRGQGGRPSRGGSRCLVGPRSSYRRGRSRRRRREEEEVEVGSNHGDGDAGDGYSEVDDEEEVEEDVEEEGEGGAVGEGQCDGLRPKVDAERVEEGRREGRGQGWRKECSFGRWRRFSAPARTILGCSSCSARPRRSRGRSRGRGRRWQRLLLGVARRSETWGRGKRSRKRKKKNIIKITSLSFSDGMMVFCRTWCGKDVFPLYWERKPNLFRAKAEAIRTLSRPLSCKEIINLTCLSDKKQYFQRNSIVGLPRKGIKGIQALNLRQIPMPQSLVLKMTQPRLKRLFPSAVGSQLASADLGPRSTPEPIILETATSTSEVCHHSPSISDGSSEGNVGSSVFSQGDQTLPTKETCPPPLPKNFVTPSVLAEGTTSQVGEGGVSFSGQHIVLPPPSSKITIGFSQCCQWFTTAQKINKLEQNCF</sequence>
<feature type="region of interest" description="Disordered" evidence="1">
    <location>
        <begin position="1"/>
        <end position="118"/>
    </location>
</feature>
<comment type="caution">
    <text evidence="2">The sequence shown here is derived from an EMBL/GenBank/DDBJ whole genome shotgun (WGS) entry which is preliminary data.</text>
</comment>
<protein>
    <submittedName>
        <fullName evidence="2">Uncharacterized protein</fullName>
    </submittedName>
</protein>
<dbReference type="AlphaFoldDB" id="A0ABD1NMF9"/>